<dbReference type="PROSITE" id="PS00061">
    <property type="entry name" value="ADH_SHORT"/>
    <property type="match status" value="1"/>
</dbReference>
<dbReference type="SUPFAM" id="SSF51735">
    <property type="entry name" value="NAD(P)-binding Rossmann-fold domains"/>
    <property type="match status" value="1"/>
</dbReference>
<dbReference type="Proteomes" id="UP000018721">
    <property type="component" value="Unassembled WGS sequence"/>
</dbReference>
<dbReference type="PANTHER" id="PTHR43544:SF7">
    <property type="entry name" value="NADB-LER2"/>
    <property type="match status" value="1"/>
</dbReference>
<sequence>MPNSKKTVLITGSTRGIGLALATHYTNAGWTVIGTARANSNTDNLAALSPFKIIVMDTTDEASVIKAARQLSGVAIDLLINNAGTGWLTQIVEPTKDMFMKLFEVIAVGAFLVSRELQSNLQLAATIHGSASIAQISSISGSLTHNSDGKFAGAFKGQCSYSTSKAALNMMTRSLAMNLRASNVIAVAVHPGYVGTDLTGNTAPLKPADAAASIANVVADLSIEDTGKFLNADPTLSITELPW</sequence>
<evidence type="ECO:0000313" key="4">
    <source>
        <dbReference type="EMBL" id="ETI44975.1"/>
    </source>
</evidence>
<evidence type="ECO:0000256" key="2">
    <source>
        <dbReference type="ARBA" id="ARBA00023002"/>
    </source>
</evidence>
<dbReference type="InterPro" id="IPR020904">
    <property type="entry name" value="Sc_DH/Rdtase_CS"/>
</dbReference>
<dbReference type="AlphaFoldDB" id="V9F0B9"/>
<proteinExistence type="inferred from homology"/>
<organism evidence="4 5">
    <name type="scientific">Phytophthora nicotianae P1569</name>
    <dbReference type="NCBI Taxonomy" id="1317065"/>
    <lineage>
        <taxon>Eukaryota</taxon>
        <taxon>Sar</taxon>
        <taxon>Stramenopiles</taxon>
        <taxon>Oomycota</taxon>
        <taxon>Peronosporomycetes</taxon>
        <taxon>Peronosporales</taxon>
        <taxon>Peronosporaceae</taxon>
        <taxon>Phytophthora</taxon>
    </lineage>
</organism>
<accession>V9F0B9</accession>
<keyword evidence="2" id="KW-0560">Oxidoreductase</keyword>
<dbReference type="EMBL" id="ANIZ01001748">
    <property type="protein sequence ID" value="ETI44975.1"/>
    <property type="molecule type" value="Genomic_DNA"/>
</dbReference>
<reference evidence="4 5" key="1">
    <citation type="submission" date="2013-11" db="EMBL/GenBank/DDBJ databases">
        <title>The Genome Sequence of Phytophthora parasitica P1569.</title>
        <authorList>
            <consortium name="The Broad Institute Genomics Platform"/>
            <person name="Russ C."/>
            <person name="Tyler B."/>
            <person name="Panabieres F."/>
            <person name="Shan W."/>
            <person name="Tripathy S."/>
            <person name="Grunwald N."/>
            <person name="Machado M."/>
            <person name="Johnson C.S."/>
            <person name="Arredondo F."/>
            <person name="Hong C."/>
            <person name="Coffey M."/>
            <person name="Young S.K."/>
            <person name="Zeng Q."/>
            <person name="Gargeya S."/>
            <person name="Fitzgerald M."/>
            <person name="Abouelleil A."/>
            <person name="Alvarado L."/>
            <person name="Chapman S.B."/>
            <person name="Gainer-Dewar J."/>
            <person name="Goldberg J."/>
            <person name="Griggs A."/>
            <person name="Gujja S."/>
            <person name="Hansen M."/>
            <person name="Howarth C."/>
            <person name="Imamovic A."/>
            <person name="Ireland A."/>
            <person name="Larimer J."/>
            <person name="McCowan C."/>
            <person name="Murphy C."/>
            <person name="Pearson M."/>
            <person name="Poon T.W."/>
            <person name="Priest M."/>
            <person name="Roberts A."/>
            <person name="Saif S."/>
            <person name="Shea T."/>
            <person name="Sykes S."/>
            <person name="Wortman J."/>
            <person name="Nusbaum C."/>
            <person name="Birren B."/>
        </authorList>
    </citation>
    <scope>NUCLEOTIDE SEQUENCE [LARGE SCALE GENOMIC DNA]</scope>
    <source>
        <strain evidence="4 5">P1569</strain>
    </source>
</reference>
<dbReference type="PRINTS" id="PR00080">
    <property type="entry name" value="SDRFAMILY"/>
</dbReference>
<evidence type="ECO:0000256" key="1">
    <source>
        <dbReference type="ARBA" id="ARBA00022857"/>
    </source>
</evidence>
<dbReference type="GO" id="GO:0005737">
    <property type="term" value="C:cytoplasm"/>
    <property type="evidence" value="ECO:0007669"/>
    <property type="project" value="TreeGrafter"/>
</dbReference>
<dbReference type="OrthoDB" id="1933717at2759"/>
<dbReference type="InterPro" id="IPR002347">
    <property type="entry name" value="SDR_fam"/>
</dbReference>
<dbReference type="eggNOG" id="KOG1611">
    <property type="taxonomic scope" value="Eukaryota"/>
</dbReference>
<protein>
    <recommendedName>
        <fullName evidence="6">Short-chain dehydrogenase/reductase SDR</fullName>
    </recommendedName>
</protein>
<keyword evidence="5" id="KW-1185">Reference proteome</keyword>
<comment type="caution">
    <text evidence="4">The sequence shown here is derived from an EMBL/GenBank/DDBJ whole genome shotgun (WGS) entry which is preliminary data.</text>
</comment>
<keyword evidence="1" id="KW-0521">NADP</keyword>
<evidence type="ECO:0000256" key="3">
    <source>
        <dbReference type="RuleBase" id="RU000363"/>
    </source>
</evidence>
<dbReference type="GO" id="GO:0016491">
    <property type="term" value="F:oxidoreductase activity"/>
    <property type="evidence" value="ECO:0007669"/>
    <property type="project" value="UniProtKB-KW"/>
</dbReference>
<dbReference type="HOGENOM" id="CLU_010194_9_1_1"/>
<dbReference type="Gene3D" id="3.40.50.720">
    <property type="entry name" value="NAD(P)-binding Rossmann-like Domain"/>
    <property type="match status" value="1"/>
</dbReference>
<dbReference type="Pfam" id="PF00106">
    <property type="entry name" value="adh_short"/>
    <property type="match status" value="1"/>
</dbReference>
<dbReference type="InterPro" id="IPR036291">
    <property type="entry name" value="NAD(P)-bd_dom_sf"/>
</dbReference>
<dbReference type="PANTHER" id="PTHR43544">
    <property type="entry name" value="SHORT-CHAIN DEHYDROGENASE/REDUCTASE"/>
    <property type="match status" value="1"/>
</dbReference>
<dbReference type="PRINTS" id="PR00081">
    <property type="entry name" value="GDHRDH"/>
</dbReference>
<name>V9F0B9_PHYNI</name>
<gene>
    <name evidence="4" type="ORF">F443_10350</name>
</gene>
<dbReference type="InterPro" id="IPR051468">
    <property type="entry name" value="Fungal_SecMetab_SDRs"/>
</dbReference>
<evidence type="ECO:0000313" key="5">
    <source>
        <dbReference type="Proteomes" id="UP000018721"/>
    </source>
</evidence>
<comment type="similarity">
    <text evidence="3">Belongs to the short-chain dehydrogenases/reductases (SDR) family.</text>
</comment>
<evidence type="ECO:0008006" key="6">
    <source>
        <dbReference type="Google" id="ProtNLM"/>
    </source>
</evidence>